<dbReference type="Proteomes" id="UP000799777">
    <property type="component" value="Unassembled WGS sequence"/>
</dbReference>
<dbReference type="AlphaFoldDB" id="A0A9P4H9R2"/>
<sequence length="201" mass="21711">MVTLRAPSSLPSTQSSPSIPPPSLAWLTGAWNVTHSTLPMWKKNRNVVITYTPVAGSSPPQIDDLVTYQPHTSTSKKTVHGVDKPFAVPNNAAASTSKGNEESDVASLAYTWRGKGWLMIASSKWEILGYGEEEVTGNAWVVTYFAKTLFTPAGVDVYSRKGRLVPTTVEDIKNALRGLGGDVEKLAGEVFEITMDGEAEE</sequence>
<reference evidence="2" key="1">
    <citation type="journal article" date="2020" name="Stud. Mycol.">
        <title>101 Dothideomycetes genomes: a test case for predicting lifestyles and emergence of pathogens.</title>
        <authorList>
            <person name="Haridas S."/>
            <person name="Albert R."/>
            <person name="Binder M."/>
            <person name="Bloem J."/>
            <person name="Labutti K."/>
            <person name="Salamov A."/>
            <person name="Andreopoulos B."/>
            <person name="Baker S."/>
            <person name="Barry K."/>
            <person name="Bills G."/>
            <person name="Bluhm B."/>
            <person name="Cannon C."/>
            <person name="Castanera R."/>
            <person name="Culley D."/>
            <person name="Daum C."/>
            <person name="Ezra D."/>
            <person name="Gonzalez J."/>
            <person name="Henrissat B."/>
            <person name="Kuo A."/>
            <person name="Liang C."/>
            <person name="Lipzen A."/>
            <person name="Lutzoni F."/>
            <person name="Magnuson J."/>
            <person name="Mondo S."/>
            <person name="Nolan M."/>
            <person name="Ohm R."/>
            <person name="Pangilinan J."/>
            <person name="Park H.-J."/>
            <person name="Ramirez L."/>
            <person name="Alfaro M."/>
            <person name="Sun H."/>
            <person name="Tritt A."/>
            <person name="Yoshinaga Y."/>
            <person name="Zwiers L.-H."/>
            <person name="Turgeon B."/>
            <person name="Goodwin S."/>
            <person name="Spatafora J."/>
            <person name="Crous P."/>
            <person name="Grigoriev I."/>
        </authorList>
    </citation>
    <scope>NUCLEOTIDE SEQUENCE</scope>
    <source>
        <strain evidence="2">CBS 110217</strain>
    </source>
</reference>
<protein>
    <submittedName>
        <fullName evidence="2">Uncharacterized protein</fullName>
    </submittedName>
</protein>
<organism evidence="2 3">
    <name type="scientific">Setomelanomma holmii</name>
    <dbReference type="NCBI Taxonomy" id="210430"/>
    <lineage>
        <taxon>Eukaryota</taxon>
        <taxon>Fungi</taxon>
        <taxon>Dikarya</taxon>
        <taxon>Ascomycota</taxon>
        <taxon>Pezizomycotina</taxon>
        <taxon>Dothideomycetes</taxon>
        <taxon>Pleosporomycetidae</taxon>
        <taxon>Pleosporales</taxon>
        <taxon>Pleosporineae</taxon>
        <taxon>Phaeosphaeriaceae</taxon>
        <taxon>Setomelanomma</taxon>
    </lineage>
</organism>
<feature type="region of interest" description="Disordered" evidence="1">
    <location>
        <begin position="1"/>
        <end position="21"/>
    </location>
</feature>
<comment type="caution">
    <text evidence="2">The sequence shown here is derived from an EMBL/GenBank/DDBJ whole genome shotgun (WGS) entry which is preliminary data.</text>
</comment>
<evidence type="ECO:0000313" key="2">
    <source>
        <dbReference type="EMBL" id="KAF2030926.1"/>
    </source>
</evidence>
<proteinExistence type="predicted"/>
<name>A0A9P4H9R2_9PLEO</name>
<dbReference type="OrthoDB" id="9975758at2759"/>
<keyword evidence="3" id="KW-1185">Reference proteome</keyword>
<evidence type="ECO:0000256" key="1">
    <source>
        <dbReference type="SAM" id="MobiDB-lite"/>
    </source>
</evidence>
<dbReference type="EMBL" id="ML978185">
    <property type="protein sequence ID" value="KAF2030926.1"/>
    <property type="molecule type" value="Genomic_DNA"/>
</dbReference>
<accession>A0A9P4H9R2</accession>
<feature type="compositionally biased region" description="Low complexity" evidence="1">
    <location>
        <begin position="7"/>
        <end position="17"/>
    </location>
</feature>
<evidence type="ECO:0000313" key="3">
    <source>
        <dbReference type="Proteomes" id="UP000799777"/>
    </source>
</evidence>
<gene>
    <name evidence="2" type="ORF">EK21DRAFT_111380</name>
</gene>
<feature type="region of interest" description="Disordered" evidence="1">
    <location>
        <begin position="74"/>
        <end position="100"/>
    </location>
</feature>